<evidence type="ECO:0000313" key="4">
    <source>
        <dbReference type="Proteomes" id="UP000703720"/>
    </source>
</evidence>
<keyword evidence="1" id="KW-1133">Transmembrane helix</keyword>
<dbReference type="RefSeq" id="WP_245340838.1">
    <property type="nucleotide sequence ID" value="NZ_BAAAIO010000002.1"/>
</dbReference>
<reference evidence="3 4" key="1">
    <citation type="submission" date="2021-03" db="EMBL/GenBank/DDBJ databases">
        <title>Sequencing the genomes of 1000 actinobacteria strains.</title>
        <authorList>
            <person name="Klenk H.-P."/>
        </authorList>
    </citation>
    <scope>NUCLEOTIDE SEQUENCE [LARGE SCALE GENOMIC DNA]</scope>
    <source>
        <strain evidence="3 4">DSM 13468</strain>
    </source>
</reference>
<dbReference type="Proteomes" id="UP000703720">
    <property type="component" value="Unassembled WGS sequence"/>
</dbReference>
<comment type="caution">
    <text evidence="3">The sequence shown here is derived from an EMBL/GenBank/DDBJ whole genome shotgun (WGS) entry which is preliminary data.</text>
</comment>
<keyword evidence="1" id="KW-0812">Transmembrane</keyword>
<feature type="transmembrane region" description="Helical" evidence="1">
    <location>
        <begin position="234"/>
        <end position="256"/>
    </location>
</feature>
<name>A0ABS4WUI5_9MICO</name>
<organism evidence="3 4">
    <name type="scientific">Microbacterium phyllosphaerae</name>
    <dbReference type="NCBI Taxonomy" id="124798"/>
    <lineage>
        <taxon>Bacteria</taxon>
        <taxon>Bacillati</taxon>
        <taxon>Actinomycetota</taxon>
        <taxon>Actinomycetes</taxon>
        <taxon>Micrococcales</taxon>
        <taxon>Microbacteriaceae</taxon>
        <taxon>Microbacterium</taxon>
    </lineage>
</organism>
<feature type="domain" description="CAAX prenyl protease 2/Lysostaphin resistance protein A-like" evidence="2">
    <location>
        <begin position="122"/>
        <end position="219"/>
    </location>
</feature>
<dbReference type="GO" id="GO:0008233">
    <property type="term" value="F:peptidase activity"/>
    <property type="evidence" value="ECO:0007669"/>
    <property type="project" value="UniProtKB-KW"/>
</dbReference>
<keyword evidence="1" id="KW-0472">Membrane</keyword>
<gene>
    <name evidence="3" type="ORF">JOF42_003350</name>
</gene>
<feature type="transmembrane region" description="Helical" evidence="1">
    <location>
        <begin position="117"/>
        <end position="136"/>
    </location>
</feature>
<dbReference type="GO" id="GO:0006508">
    <property type="term" value="P:proteolysis"/>
    <property type="evidence" value="ECO:0007669"/>
    <property type="project" value="UniProtKB-KW"/>
</dbReference>
<keyword evidence="3" id="KW-0645">Protease</keyword>
<proteinExistence type="predicted"/>
<evidence type="ECO:0000313" key="3">
    <source>
        <dbReference type="EMBL" id="MBP2379855.1"/>
    </source>
</evidence>
<keyword evidence="3" id="KW-0378">Hydrolase</keyword>
<evidence type="ECO:0000256" key="1">
    <source>
        <dbReference type="SAM" id="Phobius"/>
    </source>
</evidence>
<evidence type="ECO:0000259" key="2">
    <source>
        <dbReference type="Pfam" id="PF02517"/>
    </source>
</evidence>
<dbReference type="Pfam" id="PF02517">
    <property type="entry name" value="Rce1-like"/>
    <property type="match status" value="1"/>
</dbReference>
<dbReference type="InterPro" id="IPR003675">
    <property type="entry name" value="Rce1/LyrA-like_dom"/>
</dbReference>
<dbReference type="EMBL" id="JAGIOA010000001">
    <property type="protein sequence ID" value="MBP2379855.1"/>
    <property type="molecule type" value="Genomic_DNA"/>
</dbReference>
<keyword evidence="4" id="KW-1185">Reference proteome</keyword>
<protein>
    <submittedName>
        <fullName evidence="3">Membrane protease YdiL (CAAX protease family)</fullName>
    </submittedName>
</protein>
<feature type="transmembrane region" description="Helical" evidence="1">
    <location>
        <begin position="56"/>
        <end position="81"/>
    </location>
</feature>
<accession>A0ABS4WUI5</accession>
<sequence length="273" mass="29481">MTDVTQSGWRQFWEKGGWWRAIVLVVVYFVLFNGLSLLLTPIAAQIEDPQSAEAILVFYVIPILVGSLLLVAFALSVGWLREIFGPQPIRGRGWMWIAIAVVLVFNVLHLLSIDYGAAGFEVVATWLLAGVFIGFAEEVLTRGLVVNMLRKAGQREIAVAAISSALFALLHAGNLLSGQSLLATAFQLVYTFGFGVCMYLAMRVTGTIIAPILLHASTDPSIFLQTAYPVEGTISALGGLGNPAVIIVGIVLLFFVRGRVTPTTAAPQYDATR</sequence>
<feature type="transmembrane region" description="Helical" evidence="1">
    <location>
        <begin position="93"/>
        <end position="111"/>
    </location>
</feature>
<feature type="transmembrane region" description="Helical" evidence="1">
    <location>
        <begin position="21"/>
        <end position="44"/>
    </location>
</feature>